<dbReference type="GO" id="GO:0003746">
    <property type="term" value="F:translation elongation factor activity"/>
    <property type="evidence" value="ECO:0007669"/>
    <property type="project" value="UniProtKB-KW"/>
</dbReference>
<comment type="caution">
    <text evidence="1">The sequence shown here is derived from an EMBL/GenBank/DDBJ whole genome shotgun (WGS) entry which is preliminary data.</text>
</comment>
<dbReference type="RefSeq" id="WP_184036061.1">
    <property type="nucleotide sequence ID" value="NZ_JACHHY010000005.1"/>
</dbReference>
<dbReference type="InterPro" id="IPR050055">
    <property type="entry name" value="EF-Tu_GTPase"/>
</dbReference>
<dbReference type="PANTHER" id="PTHR43721:SF22">
    <property type="entry name" value="ELONGATION FACTOR TU, MITOCHONDRIAL"/>
    <property type="match status" value="1"/>
</dbReference>
<proteinExistence type="predicted"/>
<protein>
    <submittedName>
        <fullName evidence="1">Translation elongation factor EF-Tu-like GTPase</fullName>
    </submittedName>
</protein>
<dbReference type="Gene3D" id="2.40.30.10">
    <property type="entry name" value="Translation factors"/>
    <property type="match status" value="1"/>
</dbReference>
<sequence length="367" mass="39417">MTQAFSRHKPHLNLALLGLQEADRQQFQRRLCGAARRYMPHEGPTQRRYGWPALEELETPTRHFALSCNPGTLPNQACQMSGVDAAIVLIAADTPPEHSYAALLMAHHMGVTHLVMVIQHAPGKADAMHDDLLEGALKAQLDTYHHPAGQVPFIHLYDDSFTALCAVLDACDQLPLPERDLNGTLAMPIQHIASGSNHVTVSGCICRGAISEGHIVELIGSRGVQQAFCTAVGSFDKVLAEGQAGDQATVFLSGLNLTDVYPGQVLSQLGNLSCCNRLIADVYLPLPEEGGDGLGVISGDRLSVCIGNNLVEGTLDLPPEWQSALPGSRIELTITLECPTVTERGDGLLAFDDQRLILAGKVAYLLS</sequence>
<keyword evidence="2" id="KW-1185">Reference proteome</keyword>
<dbReference type="InterPro" id="IPR009000">
    <property type="entry name" value="Transl_B-barrel_sf"/>
</dbReference>
<evidence type="ECO:0000313" key="2">
    <source>
        <dbReference type="Proteomes" id="UP000575898"/>
    </source>
</evidence>
<dbReference type="Proteomes" id="UP000575898">
    <property type="component" value="Unassembled WGS sequence"/>
</dbReference>
<organism evidence="1 2">
    <name type="scientific">Chitinivorax tropicus</name>
    <dbReference type="NCBI Taxonomy" id="714531"/>
    <lineage>
        <taxon>Bacteria</taxon>
        <taxon>Pseudomonadati</taxon>
        <taxon>Pseudomonadota</taxon>
        <taxon>Betaproteobacteria</taxon>
        <taxon>Chitinivorax</taxon>
    </lineage>
</organism>
<dbReference type="EMBL" id="JACHHY010000005">
    <property type="protein sequence ID" value="MBB5017754.1"/>
    <property type="molecule type" value="Genomic_DNA"/>
</dbReference>
<accession>A0A840MER3</accession>
<dbReference type="SUPFAM" id="SSF50447">
    <property type="entry name" value="Translation proteins"/>
    <property type="match status" value="1"/>
</dbReference>
<evidence type="ECO:0000313" key="1">
    <source>
        <dbReference type="EMBL" id="MBB5017754.1"/>
    </source>
</evidence>
<reference evidence="1 2" key="1">
    <citation type="submission" date="2020-08" db="EMBL/GenBank/DDBJ databases">
        <title>Genomic Encyclopedia of Type Strains, Phase IV (KMG-IV): sequencing the most valuable type-strain genomes for metagenomic binning, comparative biology and taxonomic classification.</title>
        <authorList>
            <person name="Goeker M."/>
        </authorList>
    </citation>
    <scope>NUCLEOTIDE SEQUENCE [LARGE SCALE GENOMIC DNA]</scope>
    <source>
        <strain evidence="1 2">DSM 27165</strain>
    </source>
</reference>
<keyword evidence="1" id="KW-0251">Elongation factor</keyword>
<gene>
    <name evidence="1" type="ORF">HNQ59_001024</name>
</gene>
<name>A0A840MER3_9PROT</name>
<dbReference type="PANTHER" id="PTHR43721">
    <property type="entry name" value="ELONGATION FACTOR TU-RELATED"/>
    <property type="match status" value="1"/>
</dbReference>
<dbReference type="AlphaFoldDB" id="A0A840MER3"/>
<keyword evidence="1" id="KW-0648">Protein biosynthesis</keyword>